<feature type="domain" description="PAC" evidence="19">
    <location>
        <begin position="90"/>
        <end position="142"/>
    </location>
</feature>
<dbReference type="PANTHER" id="PTHR43047">
    <property type="entry name" value="TWO-COMPONENT HISTIDINE PROTEIN KINASE"/>
    <property type="match status" value="1"/>
</dbReference>
<evidence type="ECO:0000256" key="4">
    <source>
        <dbReference type="ARBA" id="ARBA00022475"/>
    </source>
</evidence>
<dbReference type="InterPro" id="IPR003661">
    <property type="entry name" value="HisK_dim/P_dom"/>
</dbReference>
<dbReference type="InterPro" id="IPR001610">
    <property type="entry name" value="PAC"/>
</dbReference>
<dbReference type="PROSITE" id="PS50110">
    <property type="entry name" value="RESPONSE_REGULATORY"/>
    <property type="match status" value="1"/>
</dbReference>
<dbReference type="SMART" id="SM00448">
    <property type="entry name" value="REC"/>
    <property type="match status" value="1"/>
</dbReference>
<feature type="domain" description="PAC" evidence="19">
    <location>
        <begin position="742"/>
        <end position="796"/>
    </location>
</feature>
<dbReference type="PROSITE" id="PS50894">
    <property type="entry name" value="HPT"/>
    <property type="match status" value="1"/>
</dbReference>
<reference evidence="21" key="1">
    <citation type="submission" date="2010-05" db="EMBL/GenBank/DDBJ databases">
        <title>The draft genome of Desulfonatronospira thiodismutans ASO3-1.</title>
        <authorList>
            <consortium name="US DOE Joint Genome Institute (JGI-PGF)"/>
            <person name="Lucas S."/>
            <person name="Copeland A."/>
            <person name="Lapidus A."/>
            <person name="Cheng J.-F."/>
            <person name="Bruce D."/>
            <person name="Goodwin L."/>
            <person name="Pitluck S."/>
            <person name="Chertkov O."/>
            <person name="Brettin T."/>
            <person name="Detter J.C."/>
            <person name="Han C."/>
            <person name="Land M.L."/>
            <person name="Hauser L."/>
            <person name="Kyrpides N."/>
            <person name="Mikhailova N."/>
            <person name="Muyzer G."/>
            <person name="Woyke T."/>
        </authorList>
    </citation>
    <scope>NUCLEOTIDE SEQUENCE [LARGE SCALE GENOMIC DNA]</scope>
    <source>
        <strain evidence="21">ASO3-1</strain>
    </source>
</reference>
<feature type="coiled-coil region" evidence="15">
    <location>
        <begin position="133"/>
        <end position="176"/>
    </location>
</feature>
<dbReference type="GO" id="GO:0006355">
    <property type="term" value="P:regulation of DNA-templated transcription"/>
    <property type="evidence" value="ECO:0007669"/>
    <property type="project" value="InterPro"/>
</dbReference>
<feature type="domain" description="HPt" evidence="20">
    <location>
        <begin position="1508"/>
        <end position="1598"/>
    </location>
</feature>
<dbReference type="InterPro" id="IPR000014">
    <property type="entry name" value="PAS"/>
</dbReference>
<feature type="domain" description="PAC" evidence="19">
    <location>
        <begin position="622"/>
        <end position="674"/>
    </location>
</feature>
<keyword evidence="4" id="KW-1003">Cell membrane</keyword>
<dbReference type="Pfam" id="PF12860">
    <property type="entry name" value="PAS_7"/>
    <property type="match status" value="1"/>
</dbReference>
<comment type="subcellular location">
    <subcellularLocation>
        <location evidence="2">Cell inner membrane</location>
        <topology evidence="2">Multi-pass membrane protein</topology>
    </subcellularLocation>
</comment>
<dbReference type="RefSeq" id="WP_008869158.1">
    <property type="nucleotide sequence ID" value="NZ_ACJN02000001.1"/>
</dbReference>
<dbReference type="GO" id="GO:0000155">
    <property type="term" value="F:phosphorelay sensor kinase activity"/>
    <property type="evidence" value="ECO:0007669"/>
    <property type="project" value="InterPro"/>
</dbReference>
<evidence type="ECO:0000256" key="9">
    <source>
        <dbReference type="ARBA" id="ARBA00022777"/>
    </source>
</evidence>
<dbReference type="Pfam" id="PF01627">
    <property type="entry name" value="Hpt"/>
    <property type="match status" value="1"/>
</dbReference>
<dbReference type="SUPFAM" id="SSF55874">
    <property type="entry name" value="ATPase domain of HSP90 chaperone/DNA topoisomerase II/histidine kinase"/>
    <property type="match status" value="1"/>
</dbReference>
<feature type="domain" description="Response regulatory" evidence="17">
    <location>
        <begin position="1308"/>
        <end position="1470"/>
    </location>
</feature>
<keyword evidence="7" id="KW-0808">Transferase</keyword>
<dbReference type="InterPro" id="IPR005467">
    <property type="entry name" value="His_kinase_dom"/>
</dbReference>
<dbReference type="Pfam" id="PF02518">
    <property type="entry name" value="HATPase_c"/>
    <property type="match status" value="1"/>
</dbReference>
<dbReference type="Pfam" id="PF00072">
    <property type="entry name" value="Response_reg"/>
    <property type="match status" value="1"/>
</dbReference>
<feature type="modified residue" description="4-aspartylphosphate" evidence="14">
    <location>
        <position position="1357"/>
    </location>
</feature>
<feature type="coiled-coil region" evidence="15">
    <location>
        <begin position="1027"/>
        <end position="1054"/>
    </location>
</feature>
<evidence type="ECO:0000256" key="7">
    <source>
        <dbReference type="ARBA" id="ARBA00022679"/>
    </source>
</evidence>
<evidence type="ECO:0000256" key="15">
    <source>
        <dbReference type="SAM" id="Coils"/>
    </source>
</evidence>
<keyword evidence="5" id="KW-0997">Cell inner membrane</keyword>
<evidence type="ECO:0000256" key="13">
    <source>
        <dbReference type="PROSITE-ProRule" id="PRU00110"/>
    </source>
</evidence>
<dbReference type="Gene3D" id="3.40.50.2300">
    <property type="match status" value="1"/>
</dbReference>
<dbReference type="PRINTS" id="PR00344">
    <property type="entry name" value="BCTRLSENSOR"/>
</dbReference>
<dbReference type="InterPro" id="IPR013767">
    <property type="entry name" value="PAS_fold"/>
</dbReference>
<dbReference type="Pfam" id="PF00989">
    <property type="entry name" value="PAS"/>
    <property type="match status" value="2"/>
</dbReference>
<evidence type="ECO:0000259" key="17">
    <source>
        <dbReference type="PROSITE" id="PS50110"/>
    </source>
</evidence>
<dbReference type="InterPro" id="IPR011006">
    <property type="entry name" value="CheY-like_superfamily"/>
</dbReference>
<feature type="domain" description="PAS" evidence="18">
    <location>
        <begin position="797"/>
        <end position="867"/>
    </location>
</feature>
<dbReference type="SMART" id="SM00091">
    <property type="entry name" value="PAS"/>
    <property type="match status" value="7"/>
</dbReference>
<dbReference type="PROSITE" id="PS50112">
    <property type="entry name" value="PAS"/>
    <property type="match status" value="3"/>
</dbReference>
<protein>
    <recommendedName>
        <fullName evidence="3">histidine kinase</fullName>
        <ecNumber evidence="3">2.7.13.3</ecNumber>
    </recommendedName>
</protein>
<dbReference type="Gene3D" id="1.10.287.130">
    <property type="match status" value="1"/>
</dbReference>
<evidence type="ECO:0000313" key="22">
    <source>
        <dbReference type="Proteomes" id="UP000005496"/>
    </source>
</evidence>
<dbReference type="SMART" id="SM00388">
    <property type="entry name" value="HisKA"/>
    <property type="match status" value="1"/>
</dbReference>
<dbReference type="SUPFAM" id="SSF47226">
    <property type="entry name" value="Histidine-containing phosphotransfer domain, HPT domain"/>
    <property type="match status" value="1"/>
</dbReference>
<comment type="caution">
    <text evidence="21">The sequence shown here is derived from an EMBL/GenBank/DDBJ whole genome shotgun (WGS) entry which is preliminary data.</text>
</comment>
<evidence type="ECO:0000313" key="21">
    <source>
        <dbReference type="EMBL" id="EFI36030.1"/>
    </source>
</evidence>
<dbReference type="SMART" id="SM00387">
    <property type="entry name" value="HATPase_c"/>
    <property type="match status" value="1"/>
</dbReference>
<gene>
    <name evidence="21" type="ORF">Dthio_PD3472</name>
</gene>
<comment type="catalytic activity">
    <reaction evidence="1">
        <text>ATP + protein L-histidine = ADP + protein N-phospho-L-histidine.</text>
        <dbReference type="EC" id="2.7.13.3"/>
    </reaction>
</comment>
<dbReference type="InterPro" id="IPR036097">
    <property type="entry name" value="HisK_dim/P_sf"/>
</dbReference>
<dbReference type="InterPro" id="IPR004358">
    <property type="entry name" value="Sig_transdc_His_kin-like_C"/>
</dbReference>
<keyword evidence="6 14" id="KW-0597">Phosphoprotein</keyword>
<dbReference type="EMBL" id="ACJN02000001">
    <property type="protein sequence ID" value="EFI36030.1"/>
    <property type="molecule type" value="Genomic_DNA"/>
</dbReference>
<keyword evidence="9 21" id="KW-0418">Kinase</keyword>
<dbReference type="CDD" id="cd17546">
    <property type="entry name" value="REC_hyHK_CKI1_RcsC-like"/>
    <property type="match status" value="1"/>
</dbReference>
<dbReference type="CDD" id="cd00082">
    <property type="entry name" value="HisKA"/>
    <property type="match status" value="1"/>
</dbReference>
<dbReference type="PROSITE" id="PS50109">
    <property type="entry name" value="HIS_KIN"/>
    <property type="match status" value="1"/>
</dbReference>
<feature type="domain" description="Histidine kinase" evidence="16">
    <location>
        <begin position="1061"/>
        <end position="1284"/>
    </location>
</feature>
<feature type="domain" description="PAC" evidence="19">
    <location>
        <begin position="375"/>
        <end position="427"/>
    </location>
</feature>
<feature type="domain" description="PAC" evidence="19">
    <location>
        <begin position="866"/>
        <end position="921"/>
    </location>
</feature>
<dbReference type="Pfam" id="PF00512">
    <property type="entry name" value="HisKA"/>
    <property type="match status" value="1"/>
</dbReference>
<dbReference type="Gene3D" id="3.30.450.20">
    <property type="entry name" value="PAS domain"/>
    <property type="match status" value="8"/>
</dbReference>
<keyword evidence="10" id="KW-0547">Nucleotide-binding</keyword>
<evidence type="ECO:0000256" key="2">
    <source>
        <dbReference type="ARBA" id="ARBA00004429"/>
    </source>
</evidence>
<dbReference type="SUPFAM" id="SSF55785">
    <property type="entry name" value="PYP-like sensor domain (PAS domain)"/>
    <property type="match status" value="8"/>
</dbReference>
<evidence type="ECO:0000259" key="18">
    <source>
        <dbReference type="PROSITE" id="PS50112"/>
    </source>
</evidence>
<dbReference type="SUPFAM" id="SSF52172">
    <property type="entry name" value="CheY-like"/>
    <property type="match status" value="1"/>
</dbReference>
<sequence length="1599" mass="181765">MTRPSKKQDHPGPASFQNSHDILMNAPIGIYTSTPEGRLLSVNPALARMFGYDSPQDMMESVTDIASQLYADADDREKFKRLLSEKEELVNYKCRMRRRDGTIFWTSKNAKAVRDKDGNVGNYQVFVTDISDRKQAEEELKKKERKYRQLFEASPISLWEQDFSQVKKRIDSLKAQGIPDLRAYLRENPDLVKELANLVKVVDVNQVTLRRYHASSKEEFFSGITTVFSEASIEGFLEAPIAIAEGRQELFVENKHLTLDGKPLEVQVHWSVAPGHEETYSSVLVCIVDTTELKEAEATLKESEEKYRLLVENLNEGVWQIDKDGYTTFVNNSMAEMLGYSVQEMLDRHLFDFMDEQAVSIARKNLERCRHGVREQLEFEFIHKDGRRIYTLLASSPIFDQDGNFTGYLAGVQDITKRKQAEKELMFQNILMKTQLEASPDGIMVVDENDKIISFNQRFAELWELPDSIMSSQSADKALKHVLSKLAYPDEFVRRIHELCNNKTEESCEEIVLADGKIFERYSSPISGPSGDYYGRVWYYRDITDRKKAESALRENQYLLSTIFDNAPIGIWVMDHDQKPLLVNSYFKENTGLGTDSVSLTSDELAACKKSDDMVLNGHDPCHFEEGVTFKDGRKHMLQTIKTALAGGDGRIKGVLGIGVDITERKRLEQELKEQVNILEAIINGIPDILAIQYPDHSIERYNKTGYQVLNKTPDEVRGKKCFELIGKERECEECATRTALRTKELAQLEKYIPELDIYLNCRSVPIVDEHGEVVKIVEQLRDITSRKLAEEALKKSEERYRSLVESQHDAIARIDREGLFTYVNDTCCRIFGKKREELLGSPFIPYVHEEDMEYLLTNLEKVHQHPHRVQIAHRLVTPSGFYWMHWENSAIFSDSGDIVEIQSVGRDITEMKLQQQKLELILKAAQNVSFVLTEPANDQQDHLIRDFSPGAENILGYNKEEVLGKSVFMLHSEENFEKVPEIHAAVARNQPWHGRVWLVRKSGEKYPALFTVYPFNLYSRMGMLGVSIDISELEKAQQELIQAKEQAEAANRAKSTFLANMSHEIRTPLTGIMGSMEMLASEISSENGRRIMDMTRESARSLQRIIDDILDLSKVEAGRMELSSREFVLSAVLDRVQGLYAAQAENKNVRLSKSLDPGVQDNLLGDASRLEQILRNLVGNAVKFTSHGQVTLRARPADSQDGSSKQVVRFEVQDTGPGIPEDKLTDIFESFTQADSSFKKSHQGTGLGLTICRQLTRLMGGNINVESAPGEGSTFVAEIPFEVVGQKHAAGRIQKTEPKESRPAPLNILLAEDVQLNHDYIRFVLEKDGHRLHSAYTGQEAVQAYQEGSFDLILMDIQMPGMDGMEATQQIRSMEQGAWSMEHGARGMEQRTEDRGQKVGERIPQSLNPPIPESLNSPIPQSQNRIPIIALTAYAMQEERDSFLEAGMDGYVSKPVDPEGLKQEIQRLAYSWQAGQSKDQKEQTALDAKLHDVVDMDEVYRRFMGDTQIWREMMGDFVHNEAQVYISCLERAWKEGDVQEINRLSHKLKGATGTLCINRITHQATEVHEESKKQESRHLENLLINLVQSLKGLLDSKI</sequence>
<dbReference type="InterPro" id="IPR036890">
    <property type="entry name" value="HATPase_C_sf"/>
</dbReference>
<evidence type="ECO:0000256" key="6">
    <source>
        <dbReference type="ARBA" id="ARBA00022553"/>
    </source>
</evidence>
<dbReference type="InterPro" id="IPR003594">
    <property type="entry name" value="HATPase_dom"/>
</dbReference>
<dbReference type="CDD" id="cd00130">
    <property type="entry name" value="PAS"/>
    <property type="match status" value="4"/>
</dbReference>
<dbReference type="SUPFAM" id="SSF47384">
    <property type="entry name" value="Homodimeric domain of signal transducing histidine kinase"/>
    <property type="match status" value="1"/>
</dbReference>
<dbReference type="CDD" id="cd16922">
    <property type="entry name" value="HATPase_EvgS-ArcB-TorS-like"/>
    <property type="match status" value="1"/>
</dbReference>
<evidence type="ECO:0000256" key="3">
    <source>
        <dbReference type="ARBA" id="ARBA00012438"/>
    </source>
</evidence>
<dbReference type="Pfam" id="PF08448">
    <property type="entry name" value="PAS_4"/>
    <property type="match status" value="1"/>
</dbReference>
<keyword evidence="15" id="KW-0175">Coiled coil</keyword>
<dbReference type="EC" id="2.7.13.3" evidence="3"/>
<evidence type="ECO:0000259" key="20">
    <source>
        <dbReference type="PROSITE" id="PS50894"/>
    </source>
</evidence>
<feature type="modified residue" description="Phosphohistidine" evidence="13">
    <location>
        <position position="1547"/>
    </location>
</feature>
<dbReference type="InterPro" id="IPR001789">
    <property type="entry name" value="Sig_transdc_resp-reg_receiver"/>
</dbReference>
<dbReference type="PROSITE" id="PS50113">
    <property type="entry name" value="PAC"/>
    <property type="match status" value="6"/>
</dbReference>
<dbReference type="eggNOG" id="COG5002">
    <property type="taxonomic scope" value="Bacteria"/>
</dbReference>
<dbReference type="InterPro" id="IPR035965">
    <property type="entry name" value="PAS-like_dom_sf"/>
</dbReference>
<evidence type="ECO:0000256" key="10">
    <source>
        <dbReference type="ARBA" id="ARBA00022840"/>
    </source>
</evidence>
<dbReference type="CDD" id="cd00088">
    <property type="entry name" value="HPT"/>
    <property type="match status" value="1"/>
</dbReference>
<dbReference type="InterPro" id="IPR008207">
    <property type="entry name" value="Sig_transdc_His_kin_Hpt_dom"/>
</dbReference>
<feature type="domain" description="PAC" evidence="19">
    <location>
        <begin position="505"/>
        <end position="555"/>
    </location>
</feature>
<keyword evidence="8" id="KW-0812">Transmembrane</keyword>
<dbReference type="Gene3D" id="1.20.120.160">
    <property type="entry name" value="HPT domain"/>
    <property type="match status" value="1"/>
</dbReference>
<accession>D6SMW9</accession>
<evidence type="ECO:0000256" key="1">
    <source>
        <dbReference type="ARBA" id="ARBA00000085"/>
    </source>
</evidence>
<dbReference type="NCBIfam" id="TIGR00229">
    <property type="entry name" value="sensory_box"/>
    <property type="match status" value="6"/>
</dbReference>
<evidence type="ECO:0000256" key="11">
    <source>
        <dbReference type="ARBA" id="ARBA00022989"/>
    </source>
</evidence>
<dbReference type="Pfam" id="PF13426">
    <property type="entry name" value="PAS_9"/>
    <property type="match status" value="3"/>
</dbReference>
<evidence type="ECO:0000259" key="16">
    <source>
        <dbReference type="PROSITE" id="PS50109"/>
    </source>
</evidence>
<name>D6SMW9_9BACT</name>
<dbReference type="PANTHER" id="PTHR43047:SF64">
    <property type="entry name" value="HISTIDINE KINASE CONTAINING CHEY-HOMOLOGOUS RECEIVER DOMAIN AND PAS DOMAIN-RELATED"/>
    <property type="match status" value="1"/>
</dbReference>
<dbReference type="InterPro" id="IPR036641">
    <property type="entry name" value="HPT_dom_sf"/>
</dbReference>
<keyword evidence="10" id="KW-0067">ATP-binding</keyword>
<evidence type="ECO:0000256" key="8">
    <source>
        <dbReference type="ARBA" id="ARBA00022692"/>
    </source>
</evidence>
<dbReference type="OrthoDB" id="9797097at2"/>
<dbReference type="InterPro" id="IPR000700">
    <property type="entry name" value="PAS-assoc_C"/>
</dbReference>
<feature type="domain" description="PAS" evidence="18">
    <location>
        <begin position="915"/>
        <end position="991"/>
    </location>
</feature>
<organism evidence="21 22">
    <name type="scientific">Desulfonatronospira thiodismutans ASO3-1</name>
    <dbReference type="NCBI Taxonomy" id="555779"/>
    <lineage>
        <taxon>Bacteria</taxon>
        <taxon>Pseudomonadati</taxon>
        <taxon>Thermodesulfobacteriota</taxon>
        <taxon>Desulfovibrionia</taxon>
        <taxon>Desulfovibrionales</taxon>
        <taxon>Desulfonatronovibrionaceae</taxon>
        <taxon>Desulfonatronospira</taxon>
    </lineage>
</organism>
<keyword evidence="22" id="KW-1185">Reference proteome</keyword>
<dbReference type="SMART" id="SM00086">
    <property type="entry name" value="PAC"/>
    <property type="match status" value="5"/>
</dbReference>
<evidence type="ECO:0000256" key="5">
    <source>
        <dbReference type="ARBA" id="ARBA00022519"/>
    </source>
</evidence>
<keyword evidence="12" id="KW-0472">Membrane</keyword>
<evidence type="ECO:0000259" key="19">
    <source>
        <dbReference type="PROSITE" id="PS50113"/>
    </source>
</evidence>
<dbReference type="FunFam" id="3.30.565.10:FF:000010">
    <property type="entry name" value="Sensor histidine kinase RcsC"/>
    <property type="match status" value="1"/>
</dbReference>
<dbReference type="Proteomes" id="UP000005496">
    <property type="component" value="Unassembled WGS sequence"/>
</dbReference>
<keyword evidence="11" id="KW-1133">Transmembrane helix</keyword>
<proteinExistence type="predicted"/>
<dbReference type="GO" id="GO:0005886">
    <property type="term" value="C:plasma membrane"/>
    <property type="evidence" value="ECO:0007669"/>
    <property type="project" value="UniProtKB-SubCell"/>
</dbReference>
<feature type="domain" description="PAS" evidence="18">
    <location>
        <begin position="303"/>
        <end position="368"/>
    </location>
</feature>
<evidence type="ECO:0000256" key="12">
    <source>
        <dbReference type="ARBA" id="ARBA00023136"/>
    </source>
</evidence>
<dbReference type="Gene3D" id="3.30.565.10">
    <property type="entry name" value="Histidine kinase-like ATPase, C-terminal domain"/>
    <property type="match status" value="1"/>
</dbReference>
<dbReference type="InterPro" id="IPR013656">
    <property type="entry name" value="PAS_4"/>
</dbReference>
<evidence type="ECO:0000256" key="14">
    <source>
        <dbReference type="PROSITE-ProRule" id="PRU00169"/>
    </source>
</evidence>